<feature type="transmembrane region" description="Helical" evidence="14">
    <location>
        <begin position="450"/>
        <end position="470"/>
    </location>
</feature>
<evidence type="ECO:0000256" key="15">
    <source>
        <dbReference type="SAM" id="MobiDB-lite"/>
    </source>
</evidence>
<dbReference type="PIRSF" id="PIRSF028810">
    <property type="entry name" value="Alpha1_2_glucosyltferase_Alg10"/>
    <property type="match status" value="1"/>
</dbReference>
<dbReference type="OrthoDB" id="4769at2759"/>
<dbReference type="GO" id="GO:0005789">
    <property type="term" value="C:endoplasmic reticulum membrane"/>
    <property type="evidence" value="ECO:0007669"/>
    <property type="project" value="UniProtKB-SubCell"/>
</dbReference>
<dbReference type="Proteomes" id="UP000774326">
    <property type="component" value="Unassembled WGS sequence"/>
</dbReference>
<comment type="catalytic activity">
    <reaction evidence="13">
        <text>an alpha-D-Glc-(1-&gt;3)-alpha-D-Glc-(1-&gt;3)-alpha-D-Man-(1-&gt;2)-alpha-D-Man-(1-&gt;2)-alpha-D-Man-(1-&gt;3)-[alpha-D-Man-(1-&gt;2)-alpha-D-Man-(1-&gt;3)-[alpha-D-Man-(1-&gt;2)-alpha-D-Man-(1-&gt;6)]-alpha-D-Man-(1-&gt;6)]-beta-D-Man-(1-&gt;4)-beta-D-GlcNAc-(1-&gt;4)-alpha-D-GlcNAc-diphospho-di-trans,poly-cis-dolichol + a di-trans,poly-cis-dolichyl beta-D-glucosyl phosphate = a alpha-D-Glc-(1-&gt;2)-alpha-D-Glc-(1-&gt;3)-alpha-D-Glc-(1-&gt;3)-alpha-D-Man-(1-&gt;2)-alpha-D-Man-(1-&gt;2)-alpha-D-Man-(1-&gt;3)-[alpha-D-Man-(1-&gt;2)-alpha-D-Man-(1-&gt;3)-[alpha-D-Man-(1-&gt;2)-alpha-D-Man-(1-&gt;6)]-alpha-D-Man-(1-&gt;6)]-beta-D-Man-(1-&gt;4)-beta-D-GlcNAc-(1-&gt;4)-alpha-D-GlcNAc-diphospho-di-trans,poly-cis-dolichol + a di-trans,poly-cis-dolichyl phosphate + H(+)</text>
        <dbReference type="Rhea" id="RHEA:29543"/>
        <dbReference type="Rhea" id="RHEA-COMP:19498"/>
        <dbReference type="Rhea" id="RHEA-COMP:19502"/>
        <dbReference type="Rhea" id="RHEA-COMP:19512"/>
        <dbReference type="Rhea" id="RHEA-COMP:19522"/>
        <dbReference type="ChEBI" id="CHEBI:15378"/>
        <dbReference type="ChEBI" id="CHEBI:57525"/>
        <dbReference type="ChEBI" id="CHEBI:57683"/>
        <dbReference type="ChEBI" id="CHEBI:132522"/>
        <dbReference type="ChEBI" id="CHEBI:132523"/>
        <dbReference type="EC" id="2.4.1.256"/>
    </reaction>
    <physiologicalReaction direction="left-to-right" evidence="13">
        <dbReference type="Rhea" id="RHEA:29544"/>
    </physiologicalReaction>
</comment>
<dbReference type="Pfam" id="PF04922">
    <property type="entry name" value="DIE2_ALG10"/>
    <property type="match status" value="1"/>
</dbReference>
<sequence>MSTNAANPQPNPQEEEEEEPPLFFPQIPGRDIEHELTTSLVFNWFIAWPILLITTIVLTIYTSKHTIPYKFIDEIFHISMTERYIQGDWAYWDPKITTPPGLYYLGFIWSQIGRIVPFVKSDGLIWLRLLNVVGGVVVLPYMLSGMFILNPIGFWVGSLIMCPILYCFNLVYYTDVWSTVLVVSALSIAVGLPYGDLRSCQISAGLLWISLWFRQTNVIWSLFVLVVVIERRAIIRQNFTDSELNNCIKFLIQFFEDFWEYTWPFLANVGSFVVFLIYNRGITLGDKENHSVGIHLMQVFYCFMFFTFLTVPVWFSESYVKWYAYRFKFAWFFVLLEMCLIWLCIRYFLVVHPFLLADNRHYTFYIFKYFINSPSRWIKYGVMGLVYHFSMFVTYHNLNGNKFEFSSITDIPFKETRDLPLKPTLITILALTGCMILTLVPSPLFEPRYYIVPFFIYRVFISVPFEEIWGGLGTSNVILKRLYLEFAYLLAFNAFILYVFIKKEVIWEGVEEIQRIIW</sequence>
<gene>
    <name evidence="16" type="ORF">WICPIJ_003691</name>
</gene>
<name>A0A9P8TNM3_WICPI</name>
<evidence type="ECO:0000256" key="7">
    <source>
        <dbReference type="ARBA" id="ARBA00022679"/>
    </source>
</evidence>
<dbReference type="GO" id="GO:0106073">
    <property type="term" value="F:dolichyl pyrophosphate Glc2Man9GlcNAc2 alpha-1,2-glucosyltransferase activity"/>
    <property type="evidence" value="ECO:0007669"/>
    <property type="project" value="UniProtKB-UniRule"/>
</dbReference>
<dbReference type="InterPro" id="IPR016900">
    <property type="entry name" value="Alg10"/>
</dbReference>
<reference evidence="16" key="1">
    <citation type="journal article" date="2021" name="Open Biol.">
        <title>Shared evolutionary footprints suggest mitochondrial oxidative damage underlies multiple complex I losses in fungi.</title>
        <authorList>
            <person name="Schikora-Tamarit M.A."/>
            <person name="Marcet-Houben M."/>
            <person name="Nosek J."/>
            <person name="Gabaldon T."/>
        </authorList>
    </citation>
    <scope>NUCLEOTIDE SEQUENCE</scope>
    <source>
        <strain evidence="16">CBS2887</strain>
    </source>
</reference>
<feature type="transmembrane region" description="Helical" evidence="14">
    <location>
        <begin position="329"/>
        <end position="349"/>
    </location>
</feature>
<feature type="transmembrane region" description="Helical" evidence="14">
    <location>
        <begin position="298"/>
        <end position="317"/>
    </location>
</feature>
<evidence type="ECO:0000256" key="8">
    <source>
        <dbReference type="ARBA" id="ARBA00022692"/>
    </source>
</evidence>
<feature type="transmembrane region" description="Helical" evidence="14">
    <location>
        <begin position="377"/>
        <end position="398"/>
    </location>
</feature>
<proteinExistence type="inferred from homology"/>
<feature type="transmembrane region" description="Helical" evidence="14">
    <location>
        <begin position="124"/>
        <end position="142"/>
    </location>
</feature>
<evidence type="ECO:0000256" key="14">
    <source>
        <dbReference type="PIRNR" id="PIRNR028810"/>
    </source>
</evidence>
<evidence type="ECO:0000256" key="1">
    <source>
        <dbReference type="ARBA" id="ARBA00004477"/>
    </source>
</evidence>
<keyword evidence="6 14" id="KW-0328">Glycosyltransferase</keyword>
<feature type="transmembrane region" description="Helical" evidence="14">
    <location>
        <begin position="176"/>
        <end position="194"/>
    </location>
</feature>
<keyword evidence="11 14" id="KW-0472">Membrane</keyword>
<feature type="transmembrane region" description="Helical" evidence="14">
    <location>
        <begin position="148"/>
        <end position="169"/>
    </location>
</feature>
<dbReference type="PANTHER" id="PTHR12989:SF10">
    <property type="entry name" value="DOL-P-GLC:GLC(2)MAN(9)GLCNAC(2)-PP-DOL ALPHA-1,2-GLUCOSYLTRANSFERASE-RELATED"/>
    <property type="match status" value="1"/>
</dbReference>
<dbReference type="AlphaFoldDB" id="A0A9P8TNM3"/>
<evidence type="ECO:0000256" key="10">
    <source>
        <dbReference type="ARBA" id="ARBA00022989"/>
    </source>
</evidence>
<feature type="transmembrane region" description="Helical" evidence="14">
    <location>
        <begin position="41"/>
        <end position="61"/>
    </location>
</feature>
<evidence type="ECO:0000256" key="12">
    <source>
        <dbReference type="ARBA" id="ARBA00044727"/>
    </source>
</evidence>
<comment type="pathway">
    <text evidence="2">Protein modification; protein glycosylation.</text>
</comment>
<organism evidence="16 17">
    <name type="scientific">Wickerhamomyces pijperi</name>
    <name type="common">Yeast</name>
    <name type="synonym">Pichia pijperi</name>
    <dbReference type="NCBI Taxonomy" id="599730"/>
    <lineage>
        <taxon>Eukaryota</taxon>
        <taxon>Fungi</taxon>
        <taxon>Dikarya</taxon>
        <taxon>Ascomycota</taxon>
        <taxon>Saccharomycotina</taxon>
        <taxon>Saccharomycetes</taxon>
        <taxon>Phaffomycetales</taxon>
        <taxon>Wickerhamomycetaceae</taxon>
        <taxon>Wickerhamomyces</taxon>
    </lineage>
</organism>
<evidence type="ECO:0000313" key="16">
    <source>
        <dbReference type="EMBL" id="KAH3685339.1"/>
    </source>
</evidence>
<evidence type="ECO:0000256" key="3">
    <source>
        <dbReference type="ARBA" id="ARBA00010600"/>
    </source>
</evidence>
<comment type="caution">
    <text evidence="16">The sequence shown here is derived from an EMBL/GenBank/DDBJ whole genome shotgun (WGS) entry which is preliminary data.</text>
</comment>
<comment type="function">
    <text evidence="12">Dol-P-Glc:Glc(2)Man(9)GlcNAc(2)-PP-Dol alpha-1,2-glucosyltransferase that operates in the biosynthetic pathway of dolichol-linked oligosaccharides, the glycan precursors employed in protein asparagine (N)-glycosylation. The assembly of dolichol-linked oligosaccharides begins on the cytosolic side of the endoplasmic reticulum membrane and finishes in its lumen. The sequential addition of sugars to dolichol pyrophosphate produces dolichol-linked oligosaccharides containing fourteen sugars, including two GlcNAcs, nine mannoses and three glucoses. Once assembled, the oligosaccharide is transferred from the lipid to nascent proteins by oligosaccharyltransferases. In the lumen of the endoplasmic reticulum, adds the third and last glucose residue from dolichyl phosphate glucose (Dol-P-Glc) onto the lipid-linked oligosaccharide intermediate Glc(2)Man(9)GlcNAc(2)-PP-Dol to produce Glc(3)Man(9)GlcNAc(2)-PP-Dol.</text>
</comment>
<keyword evidence="8 14" id="KW-0812">Transmembrane</keyword>
<keyword evidence="9" id="KW-0256">Endoplasmic reticulum</keyword>
<keyword evidence="10 14" id="KW-1133">Transmembrane helix</keyword>
<evidence type="ECO:0000256" key="9">
    <source>
        <dbReference type="ARBA" id="ARBA00022824"/>
    </source>
</evidence>
<evidence type="ECO:0000313" key="17">
    <source>
        <dbReference type="Proteomes" id="UP000774326"/>
    </source>
</evidence>
<accession>A0A9P8TNM3</accession>
<reference evidence="16" key="2">
    <citation type="submission" date="2021-01" db="EMBL/GenBank/DDBJ databases">
        <authorList>
            <person name="Schikora-Tamarit M.A."/>
        </authorList>
    </citation>
    <scope>NUCLEOTIDE SEQUENCE</scope>
    <source>
        <strain evidence="16">CBS2887</strain>
    </source>
</reference>
<feature type="transmembrane region" description="Helical" evidence="14">
    <location>
        <begin position="419"/>
        <end position="444"/>
    </location>
</feature>
<feature type="transmembrane region" description="Helical" evidence="14">
    <location>
        <begin position="206"/>
        <end position="229"/>
    </location>
</feature>
<evidence type="ECO:0000256" key="2">
    <source>
        <dbReference type="ARBA" id="ARBA00004922"/>
    </source>
</evidence>
<evidence type="ECO:0000256" key="13">
    <source>
        <dbReference type="ARBA" id="ARBA00048064"/>
    </source>
</evidence>
<dbReference type="GO" id="GO:0006488">
    <property type="term" value="P:dolichol-linked oligosaccharide biosynthetic process"/>
    <property type="evidence" value="ECO:0007669"/>
    <property type="project" value="UniProtKB-UniRule"/>
</dbReference>
<protein>
    <recommendedName>
        <fullName evidence="5 14">Dol-P-Glc:Glc(2)Man(9)GlcNAc(2)-PP-Dol alpha-1,2-glucosyltransferase</fullName>
        <ecNumber evidence="4 14">2.4.1.256</ecNumber>
    </recommendedName>
</protein>
<keyword evidence="7" id="KW-0808">Transferase</keyword>
<dbReference type="PANTHER" id="PTHR12989">
    <property type="entry name" value="ALPHA-1,2-GLUCOSYLTRANSFERASE ALG10"/>
    <property type="match status" value="1"/>
</dbReference>
<dbReference type="EMBL" id="JAEUBG010002052">
    <property type="protein sequence ID" value="KAH3685339.1"/>
    <property type="molecule type" value="Genomic_DNA"/>
</dbReference>
<comment type="subcellular location">
    <subcellularLocation>
        <location evidence="1">Endoplasmic reticulum membrane</location>
        <topology evidence="1">Multi-pass membrane protein</topology>
    </subcellularLocation>
</comment>
<feature type="transmembrane region" description="Helical" evidence="14">
    <location>
        <begin position="482"/>
        <end position="501"/>
    </location>
</feature>
<feature type="transmembrane region" description="Helical" evidence="14">
    <location>
        <begin position="258"/>
        <end position="278"/>
    </location>
</feature>
<feature type="region of interest" description="Disordered" evidence="15">
    <location>
        <begin position="1"/>
        <end position="22"/>
    </location>
</feature>
<evidence type="ECO:0000256" key="6">
    <source>
        <dbReference type="ARBA" id="ARBA00022676"/>
    </source>
</evidence>
<keyword evidence="17" id="KW-1185">Reference proteome</keyword>
<evidence type="ECO:0000256" key="4">
    <source>
        <dbReference type="ARBA" id="ARBA00011967"/>
    </source>
</evidence>
<evidence type="ECO:0000256" key="5">
    <source>
        <dbReference type="ARBA" id="ARBA00018512"/>
    </source>
</evidence>
<dbReference type="EC" id="2.4.1.256" evidence="4 14"/>
<comment type="similarity">
    <text evidence="3 14">Belongs to the ALG10 glucosyltransferase family.</text>
</comment>
<evidence type="ECO:0000256" key="11">
    <source>
        <dbReference type="ARBA" id="ARBA00023136"/>
    </source>
</evidence>